<dbReference type="SMART" id="SM00345">
    <property type="entry name" value="HTH_GNTR"/>
    <property type="match status" value="1"/>
</dbReference>
<dbReference type="InterPro" id="IPR036388">
    <property type="entry name" value="WH-like_DNA-bd_sf"/>
</dbReference>
<feature type="domain" description="HTH gntR-type" evidence="4">
    <location>
        <begin position="18"/>
        <end position="85"/>
    </location>
</feature>
<dbReference type="Gene3D" id="1.20.120.530">
    <property type="entry name" value="GntR ligand-binding domain-like"/>
    <property type="match status" value="1"/>
</dbReference>
<evidence type="ECO:0000256" key="1">
    <source>
        <dbReference type="ARBA" id="ARBA00023015"/>
    </source>
</evidence>
<dbReference type="PROSITE" id="PS50949">
    <property type="entry name" value="HTH_GNTR"/>
    <property type="match status" value="1"/>
</dbReference>
<dbReference type="EMBL" id="KT201091">
    <property type="protein sequence ID" value="ALS56233.1"/>
    <property type="molecule type" value="Genomic_DNA"/>
</dbReference>
<dbReference type="GO" id="GO:0003700">
    <property type="term" value="F:DNA-binding transcription factor activity"/>
    <property type="evidence" value="ECO:0007669"/>
    <property type="project" value="InterPro"/>
</dbReference>
<dbReference type="InterPro" id="IPR008920">
    <property type="entry name" value="TF_FadR/GntR_C"/>
</dbReference>
<name>A0A0U2M5W3_9BACT</name>
<proteinExistence type="predicted"/>
<protein>
    <submittedName>
        <fullName evidence="5">Putative GntR-family transcriptional regulator</fullName>
    </submittedName>
</protein>
<dbReference type="InterPro" id="IPR011711">
    <property type="entry name" value="GntR_C"/>
</dbReference>
<dbReference type="AlphaFoldDB" id="A0A0U2M5W3"/>
<organism evidence="5">
    <name type="scientific">uncultured bacterium EIL20A02</name>
    <dbReference type="NCBI Taxonomy" id="1768200"/>
    <lineage>
        <taxon>Bacteria</taxon>
        <taxon>environmental samples</taxon>
    </lineage>
</organism>
<dbReference type="PANTHER" id="PTHR43537">
    <property type="entry name" value="TRANSCRIPTIONAL REGULATOR, GNTR FAMILY"/>
    <property type="match status" value="1"/>
</dbReference>
<dbReference type="SUPFAM" id="SSF48008">
    <property type="entry name" value="GntR ligand-binding domain-like"/>
    <property type="match status" value="1"/>
</dbReference>
<dbReference type="Pfam" id="PF07729">
    <property type="entry name" value="FCD"/>
    <property type="match status" value="1"/>
</dbReference>
<dbReference type="PANTHER" id="PTHR43537:SF24">
    <property type="entry name" value="GLUCONATE OPERON TRANSCRIPTIONAL REPRESSOR"/>
    <property type="match status" value="1"/>
</dbReference>
<evidence type="ECO:0000256" key="3">
    <source>
        <dbReference type="ARBA" id="ARBA00023163"/>
    </source>
</evidence>
<dbReference type="SMART" id="SM00895">
    <property type="entry name" value="FCD"/>
    <property type="match status" value="1"/>
</dbReference>
<dbReference type="Pfam" id="PF00392">
    <property type="entry name" value="GntR"/>
    <property type="match status" value="1"/>
</dbReference>
<dbReference type="SUPFAM" id="SSF46785">
    <property type="entry name" value="Winged helix' DNA-binding domain"/>
    <property type="match status" value="1"/>
</dbReference>
<accession>A0A0U2M5W3</accession>
<dbReference type="InterPro" id="IPR000524">
    <property type="entry name" value="Tscrpt_reg_HTH_GntR"/>
</dbReference>
<evidence type="ECO:0000259" key="4">
    <source>
        <dbReference type="PROSITE" id="PS50949"/>
    </source>
</evidence>
<dbReference type="Gene3D" id="1.10.10.10">
    <property type="entry name" value="Winged helix-like DNA-binding domain superfamily/Winged helix DNA-binding domain"/>
    <property type="match status" value="1"/>
</dbReference>
<dbReference type="GO" id="GO:0003677">
    <property type="term" value="F:DNA binding"/>
    <property type="evidence" value="ECO:0007669"/>
    <property type="project" value="UniProtKB-KW"/>
</dbReference>
<keyword evidence="3" id="KW-0804">Transcription</keyword>
<sequence length="233" mass="26090">MSEMNLKPSLVPIRVEAAPLRSKIIESIRHAIEHGVLKPGDRLIEKDLCERLEVSRTSLREALRELEAEEIVAKVSARGLTVVKISLHDAANIYRIRAQIEALIFQQFTENATDSQLVTLDVIFAELIAAYNQGTFMAISKAKARWHNYVCEIAQNRIAHNMLSRLTLRTAQLRNQSVVRKERQKQSVLELRTLMDAIKNRDVDTAAEAARRHVMNASASALMGSEAGHACNG</sequence>
<evidence type="ECO:0000256" key="2">
    <source>
        <dbReference type="ARBA" id="ARBA00023125"/>
    </source>
</evidence>
<dbReference type="InterPro" id="IPR036390">
    <property type="entry name" value="WH_DNA-bd_sf"/>
</dbReference>
<keyword evidence="1" id="KW-0805">Transcription regulation</keyword>
<evidence type="ECO:0000313" key="5">
    <source>
        <dbReference type="EMBL" id="ALS56233.1"/>
    </source>
</evidence>
<keyword evidence="2" id="KW-0238">DNA-binding</keyword>
<reference evidence="5" key="1">
    <citation type="journal article" date="2016" name="ISME J.">
        <title>Functional metagenomic screen reveals new and diverse microbial rhodopsins.</title>
        <authorList>
            <person name="Pushkarev A."/>
            <person name="Beja O."/>
        </authorList>
    </citation>
    <scope>NUCLEOTIDE SEQUENCE</scope>
</reference>